<dbReference type="GO" id="GO:0046872">
    <property type="term" value="F:metal ion binding"/>
    <property type="evidence" value="ECO:0007669"/>
    <property type="project" value="UniProtKB-KW"/>
</dbReference>
<dbReference type="Gene3D" id="3.90.1660.10">
    <property type="entry name" value="CofE-like domain"/>
    <property type="match status" value="1"/>
</dbReference>
<dbReference type="Gene3D" id="3.30.1330.100">
    <property type="entry name" value="CofE-like"/>
    <property type="match status" value="1"/>
</dbReference>
<dbReference type="Proteomes" id="UP001209746">
    <property type="component" value="Unassembled WGS sequence"/>
</dbReference>
<sequence length="250" mass="26926">MEVFAVPGLPEVQAGDDVAALIARQADLQDGDVLCVASTIVSKAEGRAFDLSDFEASHRARGIARRLEGITGDRKDPRFAQAVLEESEELLMTAPFLLTVTRFGHITVNAGIDRSNVPGADLLMLPEDPAASARAIREGLSVDAPVVVTDTSGRPFRHGQRAVALGWAGMAANRDWRGEPDRDGRELGVTVQSVVDELAGAANLVTGEGDGGTPVAVVRDWTFGDHDGHDRLFRDPETDFVRQALRQWSY</sequence>
<dbReference type="PANTHER" id="PTHR47917:SF1">
    <property type="entry name" value="COENZYME F420:L-GLUTAMATE LIGASE"/>
    <property type="match status" value="1"/>
</dbReference>
<feature type="binding site" evidence="8">
    <location>
        <position position="116"/>
    </location>
    <ligand>
        <name>GTP</name>
        <dbReference type="ChEBI" id="CHEBI:37565"/>
    </ligand>
</feature>
<comment type="similarity">
    <text evidence="8">Belongs to the CofE family.</text>
</comment>
<feature type="binding site" evidence="8">
    <location>
        <begin position="38"/>
        <end position="39"/>
    </location>
    <ligand>
        <name>GTP</name>
        <dbReference type="ChEBI" id="CHEBI:37565"/>
    </ligand>
</feature>
<dbReference type="Pfam" id="PF01996">
    <property type="entry name" value="F420_ligase"/>
    <property type="match status" value="1"/>
</dbReference>
<keyword evidence="6 8" id="KW-0342">GTP-binding</keyword>
<feature type="binding site" evidence="8">
    <location>
        <position position="43"/>
    </location>
    <ligand>
        <name>GTP</name>
        <dbReference type="ChEBI" id="CHEBI:37565"/>
    </ligand>
</feature>
<evidence type="ECO:0000313" key="12">
    <source>
        <dbReference type="Proteomes" id="UP001208186"/>
    </source>
</evidence>
<dbReference type="EMBL" id="JAOPKC010000008">
    <property type="protein sequence ID" value="MCU4718237.1"/>
    <property type="molecule type" value="Genomic_DNA"/>
</dbReference>
<feature type="binding site" evidence="8">
    <location>
        <position position="151"/>
    </location>
    <ligand>
        <name>a divalent metal cation</name>
        <dbReference type="ChEBI" id="CHEBI:60240"/>
        <label>2</label>
    </ligand>
</feature>
<feature type="binding site" evidence="8">
    <location>
        <begin position="9"/>
        <end position="12"/>
    </location>
    <ligand>
        <name>GTP</name>
        <dbReference type="ChEBI" id="CHEBI:37565"/>
    </ligand>
</feature>
<evidence type="ECO:0000256" key="1">
    <source>
        <dbReference type="ARBA" id="ARBA00022598"/>
    </source>
</evidence>
<dbReference type="GO" id="GO:0052619">
    <property type="term" value="F:coenzyme F420-1:gamma-L-glutamate ligase activity"/>
    <property type="evidence" value="ECO:0007669"/>
    <property type="project" value="UniProtKB-UniRule"/>
</dbReference>
<keyword evidence="1 8" id="KW-0436">Ligase</keyword>
<feature type="binding site" evidence="8">
    <location>
        <position position="150"/>
    </location>
    <ligand>
        <name>a divalent metal cation</name>
        <dbReference type="ChEBI" id="CHEBI:60240"/>
        <label>1</label>
    </ligand>
</feature>
<comment type="catalytic activity">
    <reaction evidence="8">
        <text>oxidized coenzyme F420-0 + GTP + L-glutamate = oxidized coenzyme F420-1 + GDP + phosphate + H(+)</text>
        <dbReference type="Rhea" id="RHEA:30555"/>
        <dbReference type="ChEBI" id="CHEBI:15378"/>
        <dbReference type="ChEBI" id="CHEBI:29985"/>
        <dbReference type="ChEBI" id="CHEBI:37565"/>
        <dbReference type="ChEBI" id="CHEBI:43474"/>
        <dbReference type="ChEBI" id="CHEBI:58189"/>
        <dbReference type="ChEBI" id="CHEBI:59907"/>
        <dbReference type="ChEBI" id="CHEBI:59920"/>
        <dbReference type="EC" id="6.3.2.31"/>
    </reaction>
</comment>
<comment type="caution">
    <text evidence="11">The sequence shown here is derived from an EMBL/GenBank/DDBJ whole genome shotgun (WGS) entry which is preliminary data.</text>
</comment>
<keyword evidence="7 8" id="KW-0464">Manganese</keyword>
<evidence type="ECO:0000259" key="9">
    <source>
        <dbReference type="Pfam" id="PF01996"/>
    </source>
</evidence>
<keyword evidence="12" id="KW-1185">Reference proteome</keyword>
<evidence type="ECO:0000256" key="5">
    <source>
        <dbReference type="ARBA" id="ARBA00022958"/>
    </source>
</evidence>
<evidence type="ECO:0000256" key="2">
    <source>
        <dbReference type="ARBA" id="ARBA00022723"/>
    </source>
</evidence>
<dbReference type="GO" id="GO:0005525">
    <property type="term" value="F:GTP binding"/>
    <property type="evidence" value="ECO:0007669"/>
    <property type="project" value="UniProtKB-KW"/>
</dbReference>
<keyword evidence="4 8" id="KW-0460">Magnesium</keyword>
<dbReference type="EC" id="6.3.2.34" evidence="8"/>
<dbReference type="SUPFAM" id="SSF144010">
    <property type="entry name" value="CofE-like"/>
    <property type="match status" value="1"/>
</dbReference>
<keyword evidence="2 8" id="KW-0479">Metal-binding</keyword>
<feature type="binding site" evidence="8">
    <location>
        <position position="208"/>
    </location>
    <ligand>
        <name>a divalent metal cation</name>
        <dbReference type="ChEBI" id="CHEBI:60240"/>
        <label>2</label>
    </ligand>
</feature>
<keyword evidence="5 8" id="KW-0630">Potassium</keyword>
<dbReference type="HAMAP" id="MF_01258">
    <property type="entry name" value="F420_ligase_CofE"/>
    <property type="match status" value="1"/>
</dbReference>
<dbReference type="EC" id="6.3.2.31" evidence="8"/>
<comment type="cofactor">
    <cofactor evidence="8">
        <name>Mg(2+)</name>
        <dbReference type="ChEBI" id="CHEBI:18420"/>
    </cofactor>
    <cofactor evidence="8">
        <name>Mn(2+)</name>
        <dbReference type="ChEBI" id="CHEBI:29035"/>
    </cofactor>
    <text evidence="8">Binds 2 divalent metal cations per subunit. The ions could be magnesium and/or manganese.</text>
</comment>
<dbReference type="Proteomes" id="UP001208186">
    <property type="component" value="Unassembled WGS sequence"/>
</dbReference>
<dbReference type="PANTHER" id="PTHR47917">
    <property type="match status" value="1"/>
</dbReference>
<evidence type="ECO:0000256" key="8">
    <source>
        <dbReference type="HAMAP-Rule" id="MF_01258"/>
    </source>
</evidence>
<feature type="binding site" evidence="8">
    <location>
        <begin position="206"/>
        <end position="213"/>
    </location>
    <ligand>
        <name>GTP</name>
        <dbReference type="ChEBI" id="CHEBI:37565"/>
    </ligand>
</feature>
<dbReference type="NCBIfam" id="TIGR01916">
    <property type="entry name" value="F420_cofE"/>
    <property type="match status" value="1"/>
</dbReference>
<evidence type="ECO:0000313" key="13">
    <source>
        <dbReference type="Proteomes" id="UP001209746"/>
    </source>
</evidence>
<evidence type="ECO:0000256" key="4">
    <source>
        <dbReference type="ARBA" id="ARBA00022842"/>
    </source>
</evidence>
<comment type="function">
    <text evidence="8">Catalyzes the GTP-dependent successive addition of two or more gamma-linked L-glutamates to the L-lactyl phosphodiester of 7,8-didemethyl-8-hydroxy-5-deazariboflavin (F420-0) to form coenzyme F420-0-glutamyl-glutamate (F420-2) or polyglutamated F420 derivatives.</text>
</comment>
<evidence type="ECO:0000256" key="7">
    <source>
        <dbReference type="ARBA" id="ARBA00023211"/>
    </source>
</evidence>
<dbReference type="InterPro" id="IPR008225">
    <property type="entry name" value="F420-0_g-glutamyl_ligase"/>
</dbReference>
<accession>A0AAE3IA44</accession>
<gene>
    <name evidence="8" type="primary">cofE</name>
    <name evidence="11" type="ORF">OB914_04980</name>
    <name evidence="10" type="ORF">OB916_09195</name>
</gene>
<dbReference type="GO" id="GO:0052645">
    <property type="term" value="P:F420-0 metabolic process"/>
    <property type="evidence" value="ECO:0007669"/>
    <property type="project" value="UniProtKB-UniRule"/>
</dbReference>
<dbReference type="InterPro" id="IPR002847">
    <property type="entry name" value="F420-0_gamma-glut_ligase-dom"/>
</dbReference>
<dbReference type="GO" id="GO:0052618">
    <property type="term" value="F:coenzyme F420-0:L-glutamate ligase activity"/>
    <property type="evidence" value="ECO:0007669"/>
    <property type="project" value="UniProtKB-UniRule"/>
</dbReference>
<evidence type="ECO:0000313" key="11">
    <source>
        <dbReference type="EMBL" id="MCU4726322.1"/>
    </source>
</evidence>
<dbReference type="EMBL" id="JAOPKD010000003">
    <property type="protein sequence ID" value="MCU4726322.1"/>
    <property type="molecule type" value="Genomic_DNA"/>
</dbReference>
<evidence type="ECO:0000313" key="10">
    <source>
        <dbReference type="EMBL" id="MCU4718237.1"/>
    </source>
</evidence>
<comment type="catalytic activity">
    <reaction evidence="8">
        <text>oxidized coenzyme F420-1 + GTP + L-glutamate = oxidized coenzyme F420-2 + GDP + phosphate + H(+)</text>
        <dbReference type="Rhea" id="RHEA:30523"/>
        <dbReference type="ChEBI" id="CHEBI:15378"/>
        <dbReference type="ChEBI" id="CHEBI:29985"/>
        <dbReference type="ChEBI" id="CHEBI:37565"/>
        <dbReference type="ChEBI" id="CHEBI:43474"/>
        <dbReference type="ChEBI" id="CHEBI:57922"/>
        <dbReference type="ChEBI" id="CHEBI:58189"/>
        <dbReference type="ChEBI" id="CHEBI:59920"/>
        <dbReference type="EC" id="6.3.2.34"/>
    </reaction>
</comment>
<keyword evidence="3 8" id="KW-0547">Nucleotide-binding</keyword>
<feature type="binding site" evidence="8">
    <location>
        <position position="113"/>
    </location>
    <ligand>
        <name>a divalent metal cation</name>
        <dbReference type="ChEBI" id="CHEBI:60240"/>
        <label>1</label>
    </ligand>
</feature>
<evidence type="ECO:0000256" key="3">
    <source>
        <dbReference type="ARBA" id="ARBA00022741"/>
    </source>
</evidence>
<protein>
    <recommendedName>
        <fullName evidence="8">Coenzyme F420:L-glutamate ligase</fullName>
        <ecNumber evidence="8">6.3.2.31</ecNumber>
        <ecNumber evidence="8">6.3.2.34</ecNumber>
    </recommendedName>
    <alternativeName>
        <fullName evidence="8">Coenzyme F420-0:L-glutamate ligase</fullName>
    </alternativeName>
    <alternativeName>
        <fullName evidence="8">Coenzyme F420-1:gamma-L-glutamate ligase</fullName>
    </alternativeName>
</protein>
<dbReference type="RefSeq" id="WP_315908995.1">
    <property type="nucleotide sequence ID" value="NZ_JAOPKC010000008.1"/>
</dbReference>
<comment type="subunit">
    <text evidence="8">Homodimer.</text>
</comment>
<reference evidence="11" key="1">
    <citation type="submission" date="2023-02" db="EMBL/GenBank/DDBJ databases">
        <title>Enrichment on poylsaccharides allowed isolation of novel metabolic and taxonomic groups of Haloarchaea.</title>
        <authorList>
            <person name="Sorokin D.Y."/>
            <person name="Elcheninov A.G."/>
            <person name="Khizhniak T.V."/>
            <person name="Kolganova T.V."/>
            <person name="Kublanov I.V."/>
        </authorList>
    </citation>
    <scope>NUCLEOTIDE SEQUENCE</scope>
    <source>
        <strain evidence="10 12">HArc-curdl5-1</strain>
        <strain evidence="11">HArc-curdl7</strain>
    </source>
</reference>
<organism evidence="11 13">
    <name type="scientific">Halapricum hydrolyticum</name>
    <dbReference type="NCBI Taxonomy" id="2979991"/>
    <lineage>
        <taxon>Archaea</taxon>
        <taxon>Methanobacteriati</taxon>
        <taxon>Methanobacteriota</taxon>
        <taxon>Stenosarchaea group</taxon>
        <taxon>Halobacteria</taxon>
        <taxon>Halobacteriales</taxon>
        <taxon>Haloarculaceae</taxon>
        <taxon>Halapricum</taxon>
    </lineage>
</organism>
<name>A0AAE3IA44_9EURY</name>
<dbReference type="InterPro" id="IPR023659">
    <property type="entry name" value="F420_ligase_CofE_arc"/>
</dbReference>
<comment type="cofactor">
    <cofactor evidence="8">
        <name>K(+)</name>
        <dbReference type="ChEBI" id="CHEBI:29103"/>
    </cofactor>
    <text evidence="8">Monovalent cation. The ion could be potassium.</text>
</comment>
<proteinExistence type="inferred from homology"/>
<dbReference type="AlphaFoldDB" id="A0AAE3IA44"/>
<dbReference type="NCBIfam" id="NF009809">
    <property type="entry name" value="PRK13293.1"/>
    <property type="match status" value="1"/>
</dbReference>
<feature type="domain" description="Coenzyme F420:L-glutamate ligase-like" evidence="9">
    <location>
        <begin position="9"/>
        <end position="220"/>
    </location>
</feature>
<comment type="pathway">
    <text evidence="8">Cofactor biosynthesis; coenzyme F420 biosynthesis.</text>
</comment>
<evidence type="ECO:0000256" key="6">
    <source>
        <dbReference type="ARBA" id="ARBA00023134"/>
    </source>
</evidence>